<gene>
    <name evidence="1" type="ORF">E5336_06330</name>
</gene>
<dbReference type="Proteomes" id="UP000308836">
    <property type="component" value="Unassembled WGS sequence"/>
</dbReference>
<keyword evidence="2" id="KW-1185">Reference proteome</keyword>
<sequence length="134" mass="15583">MEFVIREYTTYDEQEIVSLYERVGWRAYTKEPERLKRAFSRSLKIYGAYQKKKLAGLIRVVGDGVSVVFIQDLLVDPAAQGKGIGSALLQTILQDYQDVYQIHLVTDHNRKMIRFYQKNGLVKDRDWNGCAFTK</sequence>
<name>A0AC61R782_9FIRM</name>
<dbReference type="EMBL" id="SRYG01000011">
    <property type="protein sequence ID" value="TGY65933.1"/>
    <property type="molecule type" value="Genomic_DNA"/>
</dbReference>
<proteinExistence type="predicted"/>
<evidence type="ECO:0000313" key="2">
    <source>
        <dbReference type="Proteomes" id="UP000308836"/>
    </source>
</evidence>
<reference evidence="1" key="1">
    <citation type="submission" date="2019-04" db="EMBL/GenBank/DDBJ databases">
        <title>Microbes associate with the intestines of laboratory mice.</title>
        <authorList>
            <person name="Navarre W."/>
            <person name="Wong E."/>
            <person name="Huang K."/>
            <person name="Tropini C."/>
            <person name="Ng K."/>
            <person name="Yu B."/>
        </authorList>
    </citation>
    <scope>NUCLEOTIDE SEQUENCE</scope>
    <source>
        <strain evidence="1">NM09_H32</strain>
    </source>
</reference>
<accession>A0AC61R782</accession>
<protein>
    <submittedName>
        <fullName evidence="1">N-acetyltransferase</fullName>
    </submittedName>
</protein>
<organism evidence="1 2">
    <name type="scientific">Dubosiella muris</name>
    <dbReference type="NCBI Taxonomy" id="3038133"/>
    <lineage>
        <taxon>Bacteria</taxon>
        <taxon>Bacillati</taxon>
        <taxon>Bacillota</taxon>
        <taxon>Erysipelotrichia</taxon>
        <taxon>Erysipelotrichales</taxon>
        <taxon>Erysipelotrichaceae</taxon>
        <taxon>Dubosiella</taxon>
    </lineage>
</organism>
<comment type="caution">
    <text evidence="1">The sequence shown here is derived from an EMBL/GenBank/DDBJ whole genome shotgun (WGS) entry which is preliminary data.</text>
</comment>
<evidence type="ECO:0000313" key="1">
    <source>
        <dbReference type="EMBL" id="TGY65933.1"/>
    </source>
</evidence>